<dbReference type="SUPFAM" id="SSF48264">
    <property type="entry name" value="Cytochrome P450"/>
    <property type="match status" value="1"/>
</dbReference>
<dbReference type="AlphaFoldDB" id="A0A553HZG4"/>
<protein>
    <submittedName>
        <fullName evidence="10">Uncharacterized protein</fullName>
    </submittedName>
</protein>
<dbReference type="GO" id="GO:0016705">
    <property type="term" value="F:oxidoreductase activity, acting on paired donors, with incorporation or reduction of molecular oxygen"/>
    <property type="evidence" value="ECO:0007669"/>
    <property type="project" value="InterPro"/>
</dbReference>
<evidence type="ECO:0000256" key="6">
    <source>
        <dbReference type="ARBA" id="ARBA00023004"/>
    </source>
</evidence>
<dbReference type="PANTHER" id="PTHR24305">
    <property type="entry name" value="CYTOCHROME P450"/>
    <property type="match status" value="1"/>
</dbReference>
<dbReference type="Pfam" id="PF00067">
    <property type="entry name" value="p450"/>
    <property type="match status" value="1"/>
</dbReference>
<sequence>MLLDGNRYGHDDSIGHLGLTSTETGGLPLHKRKLTPMMLHLVETSAPSICGQPGLPERGLIGHVKFPASQYAGDNFPSQFSYILSHNGIAQSHNLDIALALHAAHQRHGNVVRIGFNHVSIATPEGLRTVYAHGNGFLKDIFYDAFVPHLPDVFTVRDRDEHARKRKLITNAFSPGAVHDFEPYMAVNLERWVAQLDRIAASPGKDGYAKLDIRPWCTFLAFDIIGDLAFGAPFGMVERGRDEVQSTQPGGPATYVPGAESLNRRGQVNNTLGWLPALRPWARYIPHPFFYKGLRSKANLHGIAVAAVERRLESVKESGTYQRRDILELLRRGKDAEGNPMPVDELIGEAHTQLVAGTDTVSNTSCAIIYWILEGERRNPGTILPRLLAELDAAIRPGSAIAAHGEVKNLQFLRLCIDESMRLHSTSAMGLPRVVTGKDGILCENEHFPEGTVLSVPSYTLHHNAEIWGPDVEEFKPERWLHATPQQKASFNPFSHGPRACVGQNVAHMEMALIIGTAFYRYDFKLYQQTLQSHEGFMKKPAECWVGIKLRNNKA</sequence>
<dbReference type="STRING" id="2512241.A0A553HZG4"/>
<keyword evidence="4 8" id="KW-0479">Metal-binding</keyword>
<evidence type="ECO:0000256" key="5">
    <source>
        <dbReference type="ARBA" id="ARBA00023002"/>
    </source>
</evidence>
<accession>A0A553HZG4</accession>
<organism evidence="10 11">
    <name type="scientific">Xylaria flabelliformis</name>
    <dbReference type="NCBI Taxonomy" id="2512241"/>
    <lineage>
        <taxon>Eukaryota</taxon>
        <taxon>Fungi</taxon>
        <taxon>Dikarya</taxon>
        <taxon>Ascomycota</taxon>
        <taxon>Pezizomycotina</taxon>
        <taxon>Sordariomycetes</taxon>
        <taxon>Xylariomycetidae</taxon>
        <taxon>Xylariales</taxon>
        <taxon>Xylariaceae</taxon>
        <taxon>Xylaria</taxon>
    </lineage>
</organism>
<keyword evidence="6 8" id="KW-0408">Iron</keyword>
<dbReference type="PRINTS" id="PR00463">
    <property type="entry name" value="EP450I"/>
</dbReference>
<evidence type="ECO:0000256" key="1">
    <source>
        <dbReference type="ARBA" id="ARBA00001971"/>
    </source>
</evidence>
<evidence type="ECO:0000256" key="4">
    <source>
        <dbReference type="ARBA" id="ARBA00022723"/>
    </source>
</evidence>
<comment type="cofactor">
    <cofactor evidence="1 8">
        <name>heme</name>
        <dbReference type="ChEBI" id="CHEBI:30413"/>
    </cofactor>
</comment>
<dbReference type="InterPro" id="IPR036396">
    <property type="entry name" value="Cyt_P450_sf"/>
</dbReference>
<gene>
    <name evidence="10" type="ORF">FHL15_005621</name>
</gene>
<feature type="binding site" description="axial binding residue" evidence="8">
    <location>
        <position position="501"/>
    </location>
    <ligand>
        <name>heme</name>
        <dbReference type="ChEBI" id="CHEBI:30413"/>
    </ligand>
    <ligandPart>
        <name>Fe</name>
        <dbReference type="ChEBI" id="CHEBI:18248"/>
    </ligandPart>
</feature>
<dbReference type="Gene3D" id="1.10.630.10">
    <property type="entry name" value="Cytochrome P450"/>
    <property type="match status" value="1"/>
</dbReference>
<keyword evidence="7 9" id="KW-0503">Monooxygenase</keyword>
<dbReference type="OrthoDB" id="1470350at2759"/>
<dbReference type="InterPro" id="IPR001128">
    <property type="entry name" value="Cyt_P450"/>
</dbReference>
<dbReference type="InterPro" id="IPR002401">
    <property type="entry name" value="Cyt_P450_E_grp-I"/>
</dbReference>
<dbReference type="InterPro" id="IPR050121">
    <property type="entry name" value="Cytochrome_P450_monoxygenase"/>
</dbReference>
<evidence type="ECO:0000313" key="10">
    <source>
        <dbReference type="EMBL" id="TRX93346.1"/>
    </source>
</evidence>
<reference evidence="11" key="1">
    <citation type="submission" date="2019-06" db="EMBL/GenBank/DDBJ databases">
        <title>Draft genome sequence of the griseofulvin-producing fungus Xylaria cubensis strain G536.</title>
        <authorList>
            <person name="Mead M.E."/>
            <person name="Raja H.A."/>
            <person name="Steenwyk J.L."/>
            <person name="Knowles S.L."/>
            <person name="Oberlies N.H."/>
            <person name="Rokas A."/>
        </authorList>
    </citation>
    <scope>NUCLEOTIDE SEQUENCE [LARGE SCALE GENOMIC DNA]</scope>
    <source>
        <strain evidence="11">G536</strain>
    </source>
</reference>
<evidence type="ECO:0000313" key="11">
    <source>
        <dbReference type="Proteomes" id="UP000319160"/>
    </source>
</evidence>
<dbReference type="GO" id="GO:0020037">
    <property type="term" value="F:heme binding"/>
    <property type="evidence" value="ECO:0007669"/>
    <property type="project" value="InterPro"/>
</dbReference>
<dbReference type="PRINTS" id="PR00385">
    <property type="entry name" value="P450"/>
</dbReference>
<evidence type="ECO:0000256" key="8">
    <source>
        <dbReference type="PIRSR" id="PIRSR602401-1"/>
    </source>
</evidence>
<evidence type="ECO:0000256" key="9">
    <source>
        <dbReference type="RuleBase" id="RU000461"/>
    </source>
</evidence>
<dbReference type="PROSITE" id="PS00086">
    <property type="entry name" value="CYTOCHROME_P450"/>
    <property type="match status" value="1"/>
</dbReference>
<dbReference type="InterPro" id="IPR017972">
    <property type="entry name" value="Cyt_P450_CS"/>
</dbReference>
<dbReference type="EMBL" id="VFLP01000029">
    <property type="protein sequence ID" value="TRX93346.1"/>
    <property type="molecule type" value="Genomic_DNA"/>
</dbReference>
<name>A0A553HZG4_9PEZI</name>
<comment type="similarity">
    <text evidence="2 9">Belongs to the cytochrome P450 family.</text>
</comment>
<dbReference type="Proteomes" id="UP000319160">
    <property type="component" value="Unassembled WGS sequence"/>
</dbReference>
<evidence type="ECO:0000256" key="3">
    <source>
        <dbReference type="ARBA" id="ARBA00022617"/>
    </source>
</evidence>
<evidence type="ECO:0000256" key="7">
    <source>
        <dbReference type="ARBA" id="ARBA00023033"/>
    </source>
</evidence>
<keyword evidence="5 9" id="KW-0560">Oxidoreductase</keyword>
<comment type="caution">
    <text evidence="10">The sequence shown here is derived from an EMBL/GenBank/DDBJ whole genome shotgun (WGS) entry which is preliminary data.</text>
</comment>
<keyword evidence="11" id="KW-1185">Reference proteome</keyword>
<proteinExistence type="inferred from homology"/>
<keyword evidence="3 8" id="KW-0349">Heme</keyword>
<dbReference type="GO" id="GO:0004497">
    <property type="term" value="F:monooxygenase activity"/>
    <property type="evidence" value="ECO:0007669"/>
    <property type="project" value="UniProtKB-KW"/>
</dbReference>
<evidence type="ECO:0000256" key="2">
    <source>
        <dbReference type="ARBA" id="ARBA00010617"/>
    </source>
</evidence>
<dbReference type="GO" id="GO:0005506">
    <property type="term" value="F:iron ion binding"/>
    <property type="evidence" value="ECO:0007669"/>
    <property type="project" value="InterPro"/>
</dbReference>
<dbReference type="PANTHER" id="PTHR24305:SF29">
    <property type="entry name" value="BENZOATE-PARA-HYDROXYLASE"/>
    <property type="match status" value="1"/>
</dbReference>
<dbReference type="CDD" id="cd11061">
    <property type="entry name" value="CYP67-like"/>
    <property type="match status" value="1"/>
</dbReference>